<organism evidence="1 2">
    <name type="scientific">Panagrolaimus sp. JU765</name>
    <dbReference type="NCBI Taxonomy" id="591449"/>
    <lineage>
        <taxon>Eukaryota</taxon>
        <taxon>Metazoa</taxon>
        <taxon>Ecdysozoa</taxon>
        <taxon>Nematoda</taxon>
        <taxon>Chromadorea</taxon>
        <taxon>Rhabditida</taxon>
        <taxon>Tylenchina</taxon>
        <taxon>Panagrolaimomorpha</taxon>
        <taxon>Panagrolaimoidea</taxon>
        <taxon>Panagrolaimidae</taxon>
        <taxon>Panagrolaimus</taxon>
    </lineage>
</organism>
<name>A0AC34QTM0_9BILA</name>
<reference evidence="2" key="1">
    <citation type="submission" date="2022-11" db="UniProtKB">
        <authorList>
            <consortium name="WormBaseParasite"/>
        </authorList>
    </citation>
    <scope>IDENTIFICATION</scope>
</reference>
<dbReference type="WBParaSite" id="JU765_v2.g19317.t1">
    <property type="protein sequence ID" value="JU765_v2.g19317.t1"/>
    <property type="gene ID" value="JU765_v2.g19317"/>
</dbReference>
<dbReference type="Proteomes" id="UP000887576">
    <property type="component" value="Unplaced"/>
</dbReference>
<protein>
    <submittedName>
        <fullName evidence="2">Uncharacterized protein</fullName>
    </submittedName>
</protein>
<sequence length="94" mass="10503">MDVFDIIQVILAALLVIINTVNMVLASVAVYNTNYEYDYFKIFGPFMVPNAFNGRNFHQVVLGLLIAVVATSTPITNCIKDLKTNNIRPDTCTF</sequence>
<evidence type="ECO:0000313" key="2">
    <source>
        <dbReference type="WBParaSite" id="JU765_v2.g19317.t1"/>
    </source>
</evidence>
<accession>A0AC34QTM0</accession>
<evidence type="ECO:0000313" key="1">
    <source>
        <dbReference type="Proteomes" id="UP000887576"/>
    </source>
</evidence>
<proteinExistence type="predicted"/>